<proteinExistence type="predicted"/>
<feature type="transmembrane region" description="Helical" evidence="1">
    <location>
        <begin position="74"/>
        <end position="94"/>
    </location>
</feature>
<evidence type="ECO:0000313" key="3">
    <source>
        <dbReference type="Proteomes" id="UP000255334"/>
    </source>
</evidence>
<keyword evidence="1" id="KW-1133">Transmembrane helix</keyword>
<accession>A0A370X0J8</accession>
<feature type="transmembrane region" description="Helical" evidence="1">
    <location>
        <begin position="100"/>
        <end position="119"/>
    </location>
</feature>
<sequence length="130" mass="14121">MSKSVLAKIGAVLYVLWGSLHLMAAYSVYQVGLEASNGMERGRLFQCAFYVFTFAVSAIALAIKMNWQNSRTGFWLNALIVGIADVPFILFEIVPGHVPAWPGFVGPAVWVTAMIFTGLGQMRPVLIAPG</sequence>
<dbReference type="OrthoDB" id="4569295at2"/>
<dbReference type="EMBL" id="QRBF01000006">
    <property type="protein sequence ID" value="RDS81810.1"/>
    <property type="molecule type" value="Genomic_DNA"/>
</dbReference>
<dbReference type="AlphaFoldDB" id="A0A370X0J8"/>
<dbReference type="RefSeq" id="WP_115478966.1">
    <property type="nucleotide sequence ID" value="NZ_QRBF01000006.1"/>
</dbReference>
<keyword evidence="3" id="KW-1185">Reference proteome</keyword>
<feature type="transmembrane region" description="Helical" evidence="1">
    <location>
        <begin position="43"/>
        <end position="62"/>
    </location>
</feature>
<organism evidence="2 3">
    <name type="scientific">Dyella psychrodurans</name>
    <dbReference type="NCBI Taxonomy" id="1927960"/>
    <lineage>
        <taxon>Bacteria</taxon>
        <taxon>Pseudomonadati</taxon>
        <taxon>Pseudomonadota</taxon>
        <taxon>Gammaproteobacteria</taxon>
        <taxon>Lysobacterales</taxon>
        <taxon>Rhodanobacteraceae</taxon>
        <taxon>Dyella</taxon>
    </lineage>
</organism>
<name>A0A370X0J8_9GAMM</name>
<evidence type="ECO:0008006" key="4">
    <source>
        <dbReference type="Google" id="ProtNLM"/>
    </source>
</evidence>
<comment type="caution">
    <text evidence="2">The sequence shown here is derived from an EMBL/GenBank/DDBJ whole genome shotgun (WGS) entry which is preliminary data.</text>
</comment>
<reference evidence="2 3" key="1">
    <citation type="submission" date="2018-07" db="EMBL/GenBank/DDBJ databases">
        <title>Dyella monticola sp. nov. and Dyella psychrodurans sp. nov. isolated from monsoon evergreen broad-leaved forest soil of Dinghu Mountain, China.</title>
        <authorList>
            <person name="Gao Z."/>
            <person name="Qiu L."/>
        </authorList>
    </citation>
    <scope>NUCLEOTIDE SEQUENCE [LARGE SCALE GENOMIC DNA]</scope>
    <source>
        <strain evidence="2 3">4MSK11</strain>
    </source>
</reference>
<protein>
    <recommendedName>
        <fullName evidence="4">DUF4386 family protein</fullName>
    </recommendedName>
</protein>
<evidence type="ECO:0000313" key="2">
    <source>
        <dbReference type="EMBL" id="RDS81810.1"/>
    </source>
</evidence>
<keyword evidence="1" id="KW-0472">Membrane</keyword>
<gene>
    <name evidence="2" type="ORF">DWU99_15395</name>
</gene>
<feature type="transmembrane region" description="Helical" evidence="1">
    <location>
        <begin position="12"/>
        <end position="31"/>
    </location>
</feature>
<dbReference type="Proteomes" id="UP000255334">
    <property type="component" value="Unassembled WGS sequence"/>
</dbReference>
<keyword evidence="1" id="KW-0812">Transmembrane</keyword>
<evidence type="ECO:0000256" key="1">
    <source>
        <dbReference type="SAM" id="Phobius"/>
    </source>
</evidence>